<dbReference type="SMART" id="SM00507">
    <property type="entry name" value="HNHc"/>
    <property type="match status" value="1"/>
</dbReference>
<dbReference type="CDD" id="cd00085">
    <property type="entry name" value="HNHc"/>
    <property type="match status" value="1"/>
</dbReference>
<evidence type="ECO:0000313" key="2">
    <source>
        <dbReference type="EMBL" id="MPM07402.1"/>
    </source>
</evidence>
<dbReference type="Gene3D" id="1.10.30.50">
    <property type="match status" value="1"/>
</dbReference>
<evidence type="ECO:0000259" key="1">
    <source>
        <dbReference type="SMART" id="SM00507"/>
    </source>
</evidence>
<reference evidence="2" key="1">
    <citation type="submission" date="2019-08" db="EMBL/GenBank/DDBJ databases">
        <authorList>
            <person name="Kucharzyk K."/>
            <person name="Murdoch R.W."/>
            <person name="Higgins S."/>
            <person name="Loffler F."/>
        </authorList>
    </citation>
    <scope>NUCLEOTIDE SEQUENCE</scope>
</reference>
<dbReference type="InterPro" id="IPR003615">
    <property type="entry name" value="HNH_nuc"/>
</dbReference>
<sequence length="291" mass="34236">MHEFPKLNKRTRKREFSLYTEEERSAVVYYWLFSRKGFRELDTLCLGLDGRESHGWQSMGVAHYLGLDETHHGFFIQATPSYALTTLLLHRKVDPAFSLIYCYLRDWFVQHPQSDDLTEELAKEKDPDYHTDRVEASYWIKETLLSKAPQQEIDKKLLNLLSIDASDQTVKLGSKRYYYSKGALKQAVKYLYDFQCQICGTRIYRPGWVKTLSREEQWEFLNADAHHIQPLSQEGPDSLTNLLCLCPSCHRRFHTKQFTLLEHNCKVGCEDQVLHRSWEVLTKHPIQLTKT</sequence>
<proteinExistence type="predicted"/>
<dbReference type="AlphaFoldDB" id="A0A644WUA9"/>
<comment type="caution">
    <text evidence="2">The sequence shown here is derived from an EMBL/GenBank/DDBJ whole genome shotgun (WGS) entry which is preliminary data.</text>
</comment>
<accession>A0A644WUA9</accession>
<dbReference type="EMBL" id="VSSQ01001331">
    <property type="protein sequence ID" value="MPM07402.1"/>
    <property type="molecule type" value="Genomic_DNA"/>
</dbReference>
<name>A0A644WUA9_9ZZZZ</name>
<protein>
    <recommendedName>
        <fullName evidence="1">HNH nuclease domain-containing protein</fullName>
    </recommendedName>
</protein>
<feature type="domain" description="HNH nuclease" evidence="1">
    <location>
        <begin position="206"/>
        <end position="251"/>
    </location>
</feature>
<dbReference type="InterPro" id="IPR002711">
    <property type="entry name" value="HNH"/>
</dbReference>
<gene>
    <name evidence="2" type="ORF">SDC9_53708</name>
</gene>
<organism evidence="2">
    <name type="scientific">bioreactor metagenome</name>
    <dbReference type="NCBI Taxonomy" id="1076179"/>
    <lineage>
        <taxon>unclassified sequences</taxon>
        <taxon>metagenomes</taxon>
        <taxon>ecological metagenomes</taxon>
    </lineage>
</organism>
<dbReference type="Pfam" id="PF01844">
    <property type="entry name" value="HNH"/>
    <property type="match status" value="1"/>
</dbReference>